<dbReference type="OrthoDB" id="5362168at2759"/>
<gene>
    <name evidence="2" type="ORF">DFL_002948</name>
</gene>
<dbReference type="AlphaFoldDB" id="A0A437ABZ2"/>
<feature type="compositionally biased region" description="Basic and acidic residues" evidence="1">
    <location>
        <begin position="82"/>
        <end position="93"/>
    </location>
</feature>
<keyword evidence="3" id="KW-1185">Reference proteome</keyword>
<dbReference type="GeneID" id="93585259"/>
<dbReference type="Proteomes" id="UP000283090">
    <property type="component" value="Unassembled WGS sequence"/>
</dbReference>
<dbReference type="VEuPathDB" id="FungiDB:DFL_002948"/>
<dbReference type="EMBL" id="SAEB01000003">
    <property type="protein sequence ID" value="RVD88774.1"/>
    <property type="molecule type" value="Genomic_DNA"/>
</dbReference>
<feature type="compositionally biased region" description="Basic and acidic residues" evidence="1">
    <location>
        <begin position="1"/>
        <end position="17"/>
    </location>
</feature>
<name>A0A437ABZ2_ARTFL</name>
<feature type="region of interest" description="Disordered" evidence="1">
    <location>
        <begin position="1"/>
        <end position="48"/>
    </location>
</feature>
<organism evidence="2 3">
    <name type="scientific">Arthrobotrys flagrans</name>
    <name type="common">Nematode-trapping fungus</name>
    <name type="synonym">Trichothecium flagrans</name>
    <dbReference type="NCBI Taxonomy" id="97331"/>
    <lineage>
        <taxon>Eukaryota</taxon>
        <taxon>Fungi</taxon>
        <taxon>Dikarya</taxon>
        <taxon>Ascomycota</taxon>
        <taxon>Pezizomycotina</taxon>
        <taxon>Orbiliomycetes</taxon>
        <taxon>Orbiliales</taxon>
        <taxon>Orbiliaceae</taxon>
        <taxon>Arthrobotrys</taxon>
    </lineage>
</organism>
<feature type="region of interest" description="Disordered" evidence="1">
    <location>
        <begin position="79"/>
        <end position="104"/>
    </location>
</feature>
<evidence type="ECO:0000313" key="3">
    <source>
        <dbReference type="Proteomes" id="UP000283090"/>
    </source>
</evidence>
<protein>
    <submittedName>
        <fullName evidence="2">Uncharacterized protein</fullName>
    </submittedName>
</protein>
<evidence type="ECO:0000313" key="2">
    <source>
        <dbReference type="EMBL" id="RVD88774.1"/>
    </source>
</evidence>
<reference evidence="2 3" key="1">
    <citation type="submission" date="2019-01" db="EMBL/GenBank/DDBJ databases">
        <title>Intercellular communication is required for trap formation in the nematode-trapping fungus Duddingtonia flagrans.</title>
        <authorList>
            <person name="Youssar L."/>
            <person name="Wernet V."/>
            <person name="Hensel N."/>
            <person name="Hildebrandt H.-G."/>
            <person name="Fischer R."/>
        </authorList>
    </citation>
    <scope>NUCLEOTIDE SEQUENCE [LARGE SCALE GENOMIC DNA]</scope>
    <source>
        <strain evidence="2 3">CBS H-5679</strain>
    </source>
</reference>
<dbReference type="RefSeq" id="XP_067494318.1">
    <property type="nucleotide sequence ID" value="XM_067631808.1"/>
</dbReference>
<feature type="region of interest" description="Disordered" evidence="1">
    <location>
        <begin position="122"/>
        <end position="154"/>
    </location>
</feature>
<evidence type="ECO:0000256" key="1">
    <source>
        <dbReference type="SAM" id="MobiDB-lite"/>
    </source>
</evidence>
<proteinExistence type="predicted"/>
<comment type="caution">
    <text evidence="2">The sequence shown here is derived from an EMBL/GenBank/DDBJ whole genome shotgun (WGS) entry which is preliminary data.</text>
</comment>
<accession>A0A437ABZ2</accession>
<feature type="compositionally biased region" description="Gly residues" evidence="1">
    <location>
        <begin position="139"/>
        <end position="154"/>
    </location>
</feature>
<sequence>MSRERSENEYLQRREYPPFETGQPTEEADTSEANTSTSGGGESPEEKYFEAQGNQIEVFGSDQSSDSFEYPTDWTDYATSSEEEKMSIKERMSRQNRRTKRAAKAAAKQAEEECLKVEKRVAREKAAEGSCEVESRGTKGIGRKGAPGKGNDGG</sequence>
<feature type="compositionally biased region" description="Basic residues" evidence="1">
    <location>
        <begin position="94"/>
        <end position="103"/>
    </location>
</feature>
<feature type="compositionally biased region" description="Basic and acidic residues" evidence="1">
    <location>
        <begin position="122"/>
        <end position="137"/>
    </location>
</feature>